<accession>A0A836LKG7</accession>
<dbReference type="InterPro" id="IPR032675">
    <property type="entry name" value="LRR_dom_sf"/>
</dbReference>
<comment type="caution">
    <text evidence="3">The sequence shown here is derived from an EMBL/GenBank/DDBJ whole genome shotgun (WGS) entry which is preliminary data.</text>
</comment>
<dbReference type="InterPro" id="IPR050836">
    <property type="entry name" value="SDS22/Internalin_LRR"/>
</dbReference>
<evidence type="ECO:0000256" key="1">
    <source>
        <dbReference type="ARBA" id="ARBA00022614"/>
    </source>
</evidence>
<evidence type="ECO:0000256" key="2">
    <source>
        <dbReference type="ARBA" id="ARBA00022737"/>
    </source>
</evidence>
<keyword evidence="2" id="KW-0677">Repeat</keyword>
<dbReference type="OrthoDB" id="423607at2759"/>
<dbReference type="EMBL" id="JAFJZO010000006">
    <property type="protein sequence ID" value="KAG5511133.1"/>
    <property type="molecule type" value="Genomic_DNA"/>
</dbReference>
<dbReference type="RefSeq" id="XP_067759454.1">
    <property type="nucleotide sequence ID" value="XM_067903016.1"/>
</dbReference>
<dbReference type="PANTHER" id="PTHR46652">
    <property type="entry name" value="LEUCINE-RICH REPEAT AND IQ DOMAIN-CONTAINING PROTEIN 1-RELATED"/>
    <property type="match status" value="1"/>
</dbReference>
<keyword evidence="1" id="KW-0433">Leucine-rich repeat</keyword>
<dbReference type="Gene3D" id="3.80.10.10">
    <property type="entry name" value="Ribonuclease Inhibitor"/>
    <property type="match status" value="3"/>
</dbReference>
<name>A0A836LKG7_9TRYP</name>
<gene>
    <name evidence="3" type="ORF">JKF63_07073</name>
</gene>
<dbReference type="AlphaFoldDB" id="A0A836LKG7"/>
<protein>
    <submittedName>
        <fullName evidence="3">Uncharacterized protein</fullName>
    </submittedName>
</protein>
<dbReference type="KEGG" id="phet:94293093"/>
<keyword evidence="4" id="KW-1185">Reference proteome</keyword>
<evidence type="ECO:0000313" key="4">
    <source>
        <dbReference type="Proteomes" id="UP000674318"/>
    </source>
</evidence>
<dbReference type="PANTHER" id="PTHR46652:SF7">
    <property type="entry name" value="LEUCINE-RICH REPEAT AND IQ DOMAIN-CONTAINING PROTEIN 1"/>
    <property type="match status" value="1"/>
</dbReference>
<organism evidence="3 4">
    <name type="scientific">Porcisia hertigi</name>
    <dbReference type="NCBI Taxonomy" id="2761500"/>
    <lineage>
        <taxon>Eukaryota</taxon>
        <taxon>Discoba</taxon>
        <taxon>Euglenozoa</taxon>
        <taxon>Kinetoplastea</taxon>
        <taxon>Metakinetoplastina</taxon>
        <taxon>Trypanosomatida</taxon>
        <taxon>Trypanosomatidae</taxon>
        <taxon>Leishmaniinae</taxon>
        <taxon>Porcisia</taxon>
    </lineage>
</organism>
<dbReference type="SUPFAM" id="SSF52058">
    <property type="entry name" value="L domain-like"/>
    <property type="match status" value="1"/>
</dbReference>
<dbReference type="GeneID" id="94293093"/>
<proteinExistence type="predicted"/>
<reference evidence="3 4" key="1">
    <citation type="submission" date="2021-02" db="EMBL/GenBank/DDBJ databases">
        <title>Porcisia hertigi Genome sequencing and assembly.</title>
        <authorList>
            <person name="Almutairi H."/>
            <person name="Gatherer D."/>
        </authorList>
    </citation>
    <scope>NUCLEOTIDE SEQUENCE [LARGE SCALE GENOMIC DNA]</scope>
    <source>
        <strain evidence="3 4">C119</strain>
    </source>
</reference>
<dbReference type="Proteomes" id="UP000674318">
    <property type="component" value="Chromosome 6"/>
</dbReference>
<evidence type="ECO:0000313" key="3">
    <source>
        <dbReference type="EMBL" id="KAG5511133.1"/>
    </source>
</evidence>
<sequence>MVISAPSLNGFTAIAGVFDPASIPLAFTSISPIGRVAGELAAFACPAHRCGHAASPQVPMLSMDPSSFERVAVITDTQQVKNAEWWIVRRGCFAKDPNPYPLRSVYFCLNSALELSVDMFSRVPLCASTVTILNLNARCDSHNHISSLSALSRLVHLRELIMKNTTVLQSACQLPMPISQELHAVFRKLRKLVVGDFYLVKHLPLHGLPELEEVDLGGTGVTNDVVEALSSCHRVHTLTLSGCFGIDSFAPLTALVHLSRLDVSNTRLDNTELLKLCRSCQQLCFLSLNSCSGITDFSPVALLEKLTHLHVARTRFRNSDLEPFQGLPQLEEVHMSSCRLIDIFTPLAELGALRVLDVRDTWIDDAGIEAIARCSQLLRLNLSACSAIEHFAPISRLLLLEELDLSCSLVTDACVATLCTAASSLRVLLLNRCRLVSDFTPLRSLGLVEEVGACDTAFDDAALEAVAHCPRLAKLHLHICTGITSLSPLAACTHLVYLGIGGTRFSSGAAQRQCEFLQERGVQLSHQVILFTAF</sequence>